<dbReference type="RefSeq" id="WP_048434472.1">
    <property type="nucleotide sequence ID" value="NZ_LWHQ01000103.1"/>
</dbReference>
<feature type="signal peptide" evidence="2">
    <location>
        <begin position="1"/>
        <end position="20"/>
    </location>
</feature>
<evidence type="ECO:0000256" key="1">
    <source>
        <dbReference type="ARBA" id="ARBA00038306"/>
    </source>
</evidence>
<gene>
    <name evidence="3" type="ORF">A5481_31300</name>
</gene>
<dbReference type="STRING" id="427683.A5481_31300"/>
<keyword evidence="2" id="KW-0732">Signal</keyword>
<name>A0A179RWE9_9HYPH</name>
<protein>
    <submittedName>
        <fullName evidence="3">Porin</fullName>
    </submittedName>
</protein>
<dbReference type="Proteomes" id="UP000078316">
    <property type="component" value="Unassembled WGS sequence"/>
</dbReference>
<evidence type="ECO:0000313" key="4">
    <source>
        <dbReference type="Proteomes" id="UP000078316"/>
    </source>
</evidence>
<dbReference type="SUPFAM" id="SSF56925">
    <property type="entry name" value="OMPA-like"/>
    <property type="match status" value="1"/>
</dbReference>
<comment type="similarity">
    <text evidence="1">Belongs to the Omp25/RopB family.</text>
</comment>
<dbReference type="InterPro" id="IPR051692">
    <property type="entry name" value="OMP-like"/>
</dbReference>
<dbReference type="AlphaFoldDB" id="A0A179RWE9"/>
<accession>A0A179RWE9</accession>
<evidence type="ECO:0000313" key="3">
    <source>
        <dbReference type="EMBL" id="OAS13080.1"/>
    </source>
</evidence>
<dbReference type="Gene3D" id="2.40.160.20">
    <property type="match status" value="1"/>
</dbReference>
<proteinExistence type="inferred from homology"/>
<sequence>MLKTFLFATAAIATSGAALAADLPRRAAPPVFTPVAPVFTWTGAYFGINAGYVFDGDTRFDRTTGDLANNNAALAVGLRPTAARVRNDGFTGGGQIGYNYQFTPGSGFVIGIEADAAYTDLDRIRTLSNTTNFGPLVTPGAVATTRVNTYQGGLDFLGTVRGRVGYAFDRFMVYGTGGFAYGGVNNRVTFFAPNGTIPFFNGRQNDIQTGYAYGGGVEYALPTDSFFNFFRSSAVTLKAEYLHYNLGGDRFAIPGVNGGPGNYSARVRNDGDLVRAGLNYKFGTF</sequence>
<reference evidence="3 4" key="1">
    <citation type="submission" date="2016-04" db="EMBL/GenBank/DDBJ databases">
        <authorList>
            <person name="Evans L.H."/>
            <person name="Alamgir A."/>
            <person name="Owens N."/>
            <person name="Weber N.D."/>
            <person name="Virtaneva K."/>
            <person name="Barbian K."/>
            <person name="Babar A."/>
            <person name="Rosenke K."/>
        </authorList>
    </citation>
    <scope>NUCLEOTIDE SEQUENCE [LARGE SCALE GENOMIC DNA]</scope>
    <source>
        <strain evidence="3 4">PMB02</strain>
    </source>
</reference>
<dbReference type="InterPro" id="IPR011250">
    <property type="entry name" value="OMP/PagP_B-barrel"/>
</dbReference>
<dbReference type="PANTHER" id="PTHR34001:SF3">
    <property type="entry name" value="BLL7405 PROTEIN"/>
    <property type="match status" value="1"/>
</dbReference>
<dbReference type="PANTHER" id="PTHR34001">
    <property type="entry name" value="BLL7405 PROTEIN"/>
    <property type="match status" value="1"/>
</dbReference>
<organism evidence="3 4">
    <name type="scientific">Methylobacterium platani</name>
    <dbReference type="NCBI Taxonomy" id="427683"/>
    <lineage>
        <taxon>Bacteria</taxon>
        <taxon>Pseudomonadati</taxon>
        <taxon>Pseudomonadota</taxon>
        <taxon>Alphaproteobacteria</taxon>
        <taxon>Hyphomicrobiales</taxon>
        <taxon>Methylobacteriaceae</taxon>
        <taxon>Methylobacterium</taxon>
    </lineage>
</organism>
<comment type="caution">
    <text evidence="3">The sequence shown here is derived from an EMBL/GenBank/DDBJ whole genome shotgun (WGS) entry which is preliminary data.</text>
</comment>
<dbReference type="EMBL" id="LWHQ01000103">
    <property type="protein sequence ID" value="OAS13080.1"/>
    <property type="molecule type" value="Genomic_DNA"/>
</dbReference>
<feature type="chain" id="PRO_5008105383" evidence="2">
    <location>
        <begin position="21"/>
        <end position="285"/>
    </location>
</feature>
<dbReference type="OrthoDB" id="8455142at2"/>
<evidence type="ECO:0000256" key="2">
    <source>
        <dbReference type="SAM" id="SignalP"/>
    </source>
</evidence>